<sequence length="184" mass="20529">MLAVNDPNVVNLQGGCPRSLHLASEVRDGKWHGNVSGIVEAPIDKVWGMVSSTRRLSEWIPMVERCTSLGGEEGVRGYTRLLSGFMFPQPDGERSWIKEKLVFMDSSTHSYAYVMEASNVGLDGSVNSLRLKDYGEDTTLIEWSFEVNPLDGVCEDNVVDYLGCLYKSCIKRIEYALEAVSRKV</sequence>
<dbReference type="PANTHER" id="PTHR33789:SF5">
    <property type="entry name" value="BET V I_MAJOR LATEX PROTEIN DOMAIN-CONTAINING PROTEIN"/>
    <property type="match status" value="1"/>
</dbReference>
<dbReference type="CDD" id="cd07821">
    <property type="entry name" value="PYR_PYL_RCAR_like"/>
    <property type="match status" value="1"/>
</dbReference>
<dbReference type="STRING" id="981085.W9RGQ4"/>
<dbReference type="SUPFAM" id="SSF55961">
    <property type="entry name" value="Bet v1-like"/>
    <property type="match status" value="1"/>
</dbReference>
<evidence type="ECO:0000313" key="1">
    <source>
        <dbReference type="EMBL" id="EXB76108.1"/>
    </source>
</evidence>
<gene>
    <name evidence="1" type="ORF">L484_006543</name>
</gene>
<dbReference type="Pfam" id="PF10604">
    <property type="entry name" value="Polyketide_cyc2"/>
    <property type="match status" value="1"/>
</dbReference>
<evidence type="ECO:0008006" key="3">
    <source>
        <dbReference type="Google" id="ProtNLM"/>
    </source>
</evidence>
<dbReference type="eggNOG" id="ENOG502RXI5">
    <property type="taxonomic scope" value="Eukaryota"/>
</dbReference>
<dbReference type="InterPro" id="IPR053249">
    <property type="entry name" value="LFS"/>
</dbReference>
<dbReference type="GO" id="GO:0004864">
    <property type="term" value="F:protein phosphatase inhibitor activity"/>
    <property type="evidence" value="ECO:0007669"/>
    <property type="project" value="UniProtKB-ARBA"/>
</dbReference>
<reference evidence="2" key="1">
    <citation type="submission" date="2013-01" db="EMBL/GenBank/DDBJ databases">
        <title>Draft Genome Sequence of a Mulberry Tree, Morus notabilis C.K. Schneid.</title>
        <authorList>
            <person name="He N."/>
            <person name="Zhao S."/>
        </authorList>
    </citation>
    <scope>NUCLEOTIDE SEQUENCE</scope>
</reference>
<name>W9RGQ4_9ROSA</name>
<accession>W9RGQ4</accession>
<dbReference type="Gene3D" id="3.30.530.20">
    <property type="match status" value="1"/>
</dbReference>
<dbReference type="AlphaFoldDB" id="W9RGQ4"/>
<dbReference type="PANTHER" id="PTHR33789">
    <property type="entry name" value="LACHRYMATORY-FACTOR SYNTHASE"/>
    <property type="match status" value="1"/>
</dbReference>
<dbReference type="InterPro" id="IPR019587">
    <property type="entry name" value="Polyketide_cyclase/dehydratase"/>
</dbReference>
<keyword evidence="2" id="KW-1185">Reference proteome</keyword>
<dbReference type="InterPro" id="IPR023393">
    <property type="entry name" value="START-like_dom_sf"/>
</dbReference>
<proteinExistence type="predicted"/>
<dbReference type="Proteomes" id="UP000030645">
    <property type="component" value="Unassembled WGS sequence"/>
</dbReference>
<organism evidence="1 2">
    <name type="scientific">Morus notabilis</name>
    <dbReference type="NCBI Taxonomy" id="981085"/>
    <lineage>
        <taxon>Eukaryota</taxon>
        <taxon>Viridiplantae</taxon>
        <taxon>Streptophyta</taxon>
        <taxon>Embryophyta</taxon>
        <taxon>Tracheophyta</taxon>
        <taxon>Spermatophyta</taxon>
        <taxon>Magnoliopsida</taxon>
        <taxon>eudicotyledons</taxon>
        <taxon>Gunneridae</taxon>
        <taxon>Pentapetalae</taxon>
        <taxon>rosids</taxon>
        <taxon>fabids</taxon>
        <taxon>Rosales</taxon>
        <taxon>Moraceae</taxon>
        <taxon>Moreae</taxon>
        <taxon>Morus</taxon>
    </lineage>
</organism>
<dbReference type="EMBL" id="KE344713">
    <property type="protein sequence ID" value="EXB76108.1"/>
    <property type="molecule type" value="Genomic_DNA"/>
</dbReference>
<protein>
    <recommendedName>
        <fullName evidence="3">Lachrymatory-factor synthase</fullName>
    </recommendedName>
</protein>
<evidence type="ECO:0000313" key="2">
    <source>
        <dbReference type="Proteomes" id="UP000030645"/>
    </source>
</evidence>